<dbReference type="STRING" id="1423758.FC41_GL001764"/>
<reference evidence="2 3" key="1">
    <citation type="submission" date="2012-06" db="EMBL/GenBank/DDBJ databases">
        <title>Draft Genome Sequence of Lactobacillus hominis Strain CRBIP 24.179T, isolated from human intestine.</title>
        <authorList>
            <person name="Cousin S."/>
            <person name="Ma L."/>
            <person name="Bizet C."/>
            <person name="Loux V."/>
            <person name="Bouchier C."/>
            <person name="Clermont D."/>
            <person name="Creno S."/>
        </authorList>
    </citation>
    <scope>NUCLEOTIDE SEQUENCE [LARGE SCALE GENOMIC DNA]</scope>
    <source>
        <strain evidence="3">CRBIP 24.179T</strain>
    </source>
</reference>
<accession>I7IVL5</accession>
<protein>
    <submittedName>
        <fullName evidence="2">Conserved protein</fullName>
    </submittedName>
</protein>
<organism evidence="2 3">
    <name type="scientific">Lactobacillus hominis DSM 23910 = CRBIP 24.179</name>
    <dbReference type="NCBI Taxonomy" id="1423758"/>
    <lineage>
        <taxon>Bacteria</taxon>
        <taxon>Bacillati</taxon>
        <taxon>Bacillota</taxon>
        <taxon>Bacilli</taxon>
        <taxon>Lactobacillales</taxon>
        <taxon>Lactobacillaceae</taxon>
        <taxon>Lactobacillus</taxon>
    </lineage>
</organism>
<dbReference type="EMBL" id="CAKE01000005">
    <property type="protein sequence ID" value="CCI81653.1"/>
    <property type="molecule type" value="Genomic_DNA"/>
</dbReference>
<dbReference type="SUPFAM" id="SSF52540">
    <property type="entry name" value="P-loop containing nucleoside triphosphate hydrolases"/>
    <property type="match status" value="1"/>
</dbReference>
<proteinExistence type="predicted"/>
<name>I7IVL5_9LACO</name>
<dbReference type="AlphaFoldDB" id="I7IVL5"/>
<dbReference type="PATRIC" id="fig|1423758.3.peg.1798"/>
<dbReference type="eggNOG" id="COG1672">
    <property type="taxonomic scope" value="Bacteria"/>
</dbReference>
<dbReference type="Gene3D" id="3.40.50.300">
    <property type="entry name" value="P-loop containing nucleotide triphosphate hydrolases"/>
    <property type="match status" value="1"/>
</dbReference>
<sequence>MNNPFNPSFGRIPKIFLNRGELIDNVVEELDNPNSPYKISIVYGMRGVGKTTFLTEVGRKVERKDNWLVVNLAMESNLLAILIDNLYIEADSKLQKVFESIRGITFSAFGLQLSANIEHTLSTYQGILTQMFSRLKDQGIKVLITIDEVKSTK</sequence>
<evidence type="ECO:0000313" key="2">
    <source>
        <dbReference type="EMBL" id="CCI81653.1"/>
    </source>
</evidence>
<evidence type="ECO:0000313" key="3">
    <source>
        <dbReference type="Proteomes" id="UP000009320"/>
    </source>
</evidence>
<dbReference type="InterPro" id="IPR041682">
    <property type="entry name" value="AAA_14"/>
</dbReference>
<feature type="domain" description="AAA" evidence="1">
    <location>
        <begin position="38"/>
        <end position="89"/>
    </location>
</feature>
<evidence type="ECO:0000259" key="1">
    <source>
        <dbReference type="Pfam" id="PF13173"/>
    </source>
</evidence>
<keyword evidence="3" id="KW-1185">Reference proteome</keyword>
<comment type="caution">
    <text evidence="2">The sequence shown here is derived from an EMBL/GenBank/DDBJ whole genome shotgun (WGS) entry which is preliminary data.</text>
</comment>
<dbReference type="Pfam" id="PF13173">
    <property type="entry name" value="AAA_14"/>
    <property type="match status" value="1"/>
</dbReference>
<dbReference type="GeneID" id="82848070"/>
<gene>
    <name evidence="2" type="ORF">BN55_09615</name>
</gene>
<dbReference type="Proteomes" id="UP000009320">
    <property type="component" value="Unassembled WGS sequence"/>
</dbReference>
<dbReference type="InterPro" id="IPR027417">
    <property type="entry name" value="P-loop_NTPase"/>
</dbReference>
<dbReference type="RefSeq" id="WP_008470494.1">
    <property type="nucleotide sequence ID" value="NZ_AYZP01000007.1"/>
</dbReference>